<keyword evidence="1" id="KW-1133">Transmembrane helix</keyword>
<evidence type="ECO:0000256" key="1">
    <source>
        <dbReference type="SAM" id="Phobius"/>
    </source>
</evidence>
<proteinExistence type="predicted"/>
<dbReference type="EMBL" id="BART01012235">
    <property type="protein sequence ID" value="GAG78527.1"/>
    <property type="molecule type" value="Genomic_DNA"/>
</dbReference>
<keyword evidence="1" id="KW-0812">Transmembrane</keyword>
<sequence>MDWEIGIALFAMFILIVFSMIKISNLSKASSDIMSKINTMTAPAETLTAVTTALQQNVGGLQESISFMNQSITSISTQAAKIETMGKKYEETEALTRRIHNIMIGSYEKGRSGENYLRNMMGELMKIGLVSQNMPIGSKVVEYCIEFSDGKFLAIDSKIVATKEVEALFDEETSDDDRAKHRK</sequence>
<accession>X1BBE6</accession>
<gene>
    <name evidence="2" type="ORF">S01H4_25651</name>
</gene>
<feature type="transmembrane region" description="Helical" evidence="1">
    <location>
        <begin position="6"/>
        <end position="26"/>
    </location>
</feature>
<feature type="non-terminal residue" evidence="2">
    <location>
        <position position="183"/>
    </location>
</feature>
<protein>
    <submittedName>
        <fullName evidence="2">Uncharacterized protein</fullName>
    </submittedName>
</protein>
<name>X1BBE6_9ZZZZ</name>
<keyword evidence="1" id="KW-0472">Membrane</keyword>
<organism evidence="2">
    <name type="scientific">marine sediment metagenome</name>
    <dbReference type="NCBI Taxonomy" id="412755"/>
    <lineage>
        <taxon>unclassified sequences</taxon>
        <taxon>metagenomes</taxon>
        <taxon>ecological metagenomes</taxon>
    </lineage>
</organism>
<evidence type="ECO:0000313" key="2">
    <source>
        <dbReference type="EMBL" id="GAG78527.1"/>
    </source>
</evidence>
<dbReference type="AlphaFoldDB" id="X1BBE6"/>
<comment type="caution">
    <text evidence="2">The sequence shown here is derived from an EMBL/GenBank/DDBJ whole genome shotgun (WGS) entry which is preliminary data.</text>
</comment>
<reference evidence="2" key="1">
    <citation type="journal article" date="2014" name="Front. Microbiol.">
        <title>High frequency of phylogenetically diverse reductive dehalogenase-homologous genes in deep subseafloor sedimentary metagenomes.</title>
        <authorList>
            <person name="Kawai M."/>
            <person name="Futagami T."/>
            <person name="Toyoda A."/>
            <person name="Takaki Y."/>
            <person name="Nishi S."/>
            <person name="Hori S."/>
            <person name="Arai W."/>
            <person name="Tsubouchi T."/>
            <person name="Morono Y."/>
            <person name="Uchiyama I."/>
            <person name="Ito T."/>
            <person name="Fujiyama A."/>
            <person name="Inagaki F."/>
            <person name="Takami H."/>
        </authorList>
    </citation>
    <scope>NUCLEOTIDE SEQUENCE</scope>
    <source>
        <strain evidence="2">Expedition CK06-06</strain>
    </source>
</reference>